<organism evidence="3 4">
    <name type="scientific">Lolium multiflorum</name>
    <name type="common">Italian ryegrass</name>
    <name type="synonym">Lolium perenne subsp. multiflorum</name>
    <dbReference type="NCBI Taxonomy" id="4521"/>
    <lineage>
        <taxon>Eukaryota</taxon>
        <taxon>Viridiplantae</taxon>
        <taxon>Streptophyta</taxon>
        <taxon>Embryophyta</taxon>
        <taxon>Tracheophyta</taxon>
        <taxon>Spermatophyta</taxon>
        <taxon>Magnoliopsida</taxon>
        <taxon>Liliopsida</taxon>
        <taxon>Poales</taxon>
        <taxon>Poaceae</taxon>
        <taxon>BOP clade</taxon>
        <taxon>Pooideae</taxon>
        <taxon>Poodae</taxon>
        <taxon>Poeae</taxon>
        <taxon>Poeae Chloroplast Group 2 (Poeae type)</taxon>
        <taxon>Loliodinae</taxon>
        <taxon>Loliinae</taxon>
        <taxon>Lolium</taxon>
    </lineage>
</organism>
<dbReference type="PANTHER" id="PTHR33026">
    <property type="entry name" value="OS06G0360600 PROTEIN"/>
    <property type="match status" value="1"/>
</dbReference>
<feature type="compositionally biased region" description="Polar residues" evidence="1">
    <location>
        <begin position="226"/>
        <end position="243"/>
    </location>
</feature>
<feature type="region of interest" description="Disordered" evidence="1">
    <location>
        <begin position="523"/>
        <end position="566"/>
    </location>
</feature>
<dbReference type="EMBL" id="JAUUTY010000004">
    <property type="protein sequence ID" value="KAK1647490.1"/>
    <property type="molecule type" value="Genomic_DNA"/>
</dbReference>
<name>A0AAD8SAP0_LOLMU</name>
<feature type="region of interest" description="Disordered" evidence="1">
    <location>
        <begin position="223"/>
        <end position="325"/>
    </location>
</feature>
<protein>
    <recommendedName>
        <fullName evidence="2">Transposase (putative) gypsy type domain-containing protein</fullName>
    </recommendedName>
</protein>
<reference evidence="3" key="1">
    <citation type="submission" date="2023-07" db="EMBL/GenBank/DDBJ databases">
        <title>A chromosome-level genome assembly of Lolium multiflorum.</title>
        <authorList>
            <person name="Chen Y."/>
            <person name="Copetti D."/>
            <person name="Kolliker R."/>
            <person name="Studer B."/>
        </authorList>
    </citation>
    <scope>NUCLEOTIDE SEQUENCE</scope>
    <source>
        <strain evidence="3">02402/16</strain>
        <tissue evidence="3">Leaf</tissue>
    </source>
</reference>
<comment type="caution">
    <text evidence="3">The sequence shown here is derived from an EMBL/GenBank/DDBJ whole genome shotgun (WGS) entry which is preliminary data.</text>
</comment>
<gene>
    <name evidence="3" type="ORF">QYE76_065295</name>
</gene>
<dbReference type="InterPro" id="IPR007321">
    <property type="entry name" value="Transposase_28"/>
</dbReference>
<feature type="domain" description="Transposase (putative) gypsy type" evidence="2">
    <location>
        <begin position="4"/>
        <end position="66"/>
    </location>
</feature>
<dbReference type="Pfam" id="PF04195">
    <property type="entry name" value="Transposase_28"/>
    <property type="match status" value="1"/>
</dbReference>
<evidence type="ECO:0000256" key="1">
    <source>
        <dbReference type="SAM" id="MobiDB-lite"/>
    </source>
</evidence>
<keyword evidence="4" id="KW-1185">Reference proteome</keyword>
<evidence type="ECO:0000313" key="4">
    <source>
        <dbReference type="Proteomes" id="UP001231189"/>
    </source>
</evidence>
<evidence type="ECO:0000313" key="3">
    <source>
        <dbReference type="EMBL" id="KAK1647490.1"/>
    </source>
</evidence>
<dbReference type="PANTHER" id="PTHR33026:SF7">
    <property type="entry name" value="OS03G0100275 PROTEIN"/>
    <property type="match status" value="1"/>
</dbReference>
<feature type="region of interest" description="Disordered" evidence="1">
    <location>
        <begin position="373"/>
        <end position="394"/>
    </location>
</feature>
<dbReference type="Proteomes" id="UP001231189">
    <property type="component" value="Unassembled WGS sequence"/>
</dbReference>
<evidence type="ECO:0000259" key="2">
    <source>
        <dbReference type="Pfam" id="PF04195"/>
    </source>
</evidence>
<accession>A0AAD8SAP0</accession>
<feature type="compositionally biased region" description="Basic and acidic residues" evidence="1">
    <location>
        <begin position="548"/>
        <end position="566"/>
    </location>
</feature>
<proteinExistence type="predicted"/>
<sequence length="566" mass="62538">MKAPVERGFSLPPSDFFSEILEAYKLQPHNILPNSILAIANHVSLCEGHLRVKPDLALFQFFVSVKKEIVPQTSSLANSGSIIFKIRPGRIYPHTDRHESVRYWSAGFFYVKDIQVPASSKTLPAFKDGPASETSTWTASPHISESPAIVKMVRQICKLVESGLSGKDLTLSCFTKRIQPLQHRDRLMYFYNGRDDTMCATKDNISSDALDKRLRLDSLEEKDLGTLTQIPHSGSANQETASDAENPEVAGNKPQKMKLKPSPASMPITPVEVPPKPSSSAIPDPKNVINIDNDPIPTADSGKGASSSKPVPGEPEETSAEAPANDAAKKLTLSGAHGTPAMHPHLLPYTSAIWKTSCQAPLHRRDLRQAPISESEHESLQGALKESHENETKLKKDLEDKHAQEMSEMAEKLKTSNNRVKTLATKLKAAEMEAADIDKMIFPLLGFERKKDDGISRTEAYEEAGTSIEDLIEAWKIAQNLSLKKARTKVIDTMTNMMCMVPKLIGDWQRIVFPRSRYHSLGHDEEEYEEEGSGSSAHQSCEESGDGSAKDNTFHAFDEDKPESSE</sequence>
<dbReference type="AlphaFoldDB" id="A0AAD8SAP0"/>